<evidence type="ECO:0000256" key="1">
    <source>
        <dbReference type="SAM" id="Phobius"/>
    </source>
</evidence>
<keyword evidence="5" id="KW-1185">Reference proteome</keyword>
<evidence type="ECO:0000313" key="4">
    <source>
        <dbReference type="Proteomes" id="UP000577956"/>
    </source>
</evidence>
<protein>
    <submittedName>
        <fullName evidence="3">Uncharacterized protein</fullName>
    </submittedName>
</protein>
<comment type="caution">
    <text evidence="3">The sequence shown here is derived from an EMBL/GenBank/DDBJ whole genome shotgun (WGS) entry which is preliminary data.</text>
</comment>
<evidence type="ECO:0000313" key="5">
    <source>
        <dbReference type="Proteomes" id="UP000618382"/>
    </source>
</evidence>
<keyword evidence="1" id="KW-0472">Membrane</keyword>
<reference evidence="2 5" key="2">
    <citation type="submission" date="2021-01" db="EMBL/GenBank/DDBJ databases">
        <title>Whole genome shotgun sequence of Cellulomonas oligotrophica NBRC 109435.</title>
        <authorList>
            <person name="Komaki H."/>
            <person name="Tamura T."/>
        </authorList>
    </citation>
    <scope>NUCLEOTIDE SEQUENCE [LARGE SCALE GENOMIC DNA]</scope>
    <source>
        <strain evidence="2 5">NBRC 109435</strain>
    </source>
</reference>
<dbReference type="RefSeq" id="WP_140458678.1">
    <property type="nucleotide sequence ID" value="NZ_BAABFI010000003.1"/>
</dbReference>
<dbReference type="EMBL" id="BONN01000009">
    <property type="protein sequence ID" value="GIG33773.1"/>
    <property type="molecule type" value="Genomic_DNA"/>
</dbReference>
<gene>
    <name evidence="3" type="ORF">BKA21_000617</name>
    <name evidence="2" type="ORF">Col01nite_29320</name>
</gene>
<feature type="transmembrane region" description="Helical" evidence="1">
    <location>
        <begin position="17"/>
        <end position="38"/>
    </location>
</feature>
<name>A0A7Y9JVW9_9CELL</name>
<sequence>MGDVTVRAGAARRPLRAVGGTAGVVGALVVAALVWFLVTEGLMLHGTRTGLAPGVGAVTSVDPGATDVGSLHGRQVTLQVRDGVLDVGWGVEHAGLPLDEDLASATLGDDLGRVAYAGLVPDGVTHVLWWVGDAQEGRTLVEVPTFALDADATDRRAYVLAVRPPATDSFAEVSSAVAYVRGGEVEVAGCTTDDQAGCQAGEVPAAVHDLAARLAG</sequence>
<keyword evidence="1" id="KW-0812">Transmembrane</keyword>
<dbReference type="EMBL" id="JACCBK010000001">
    <property type="protein sequence ID" value="NYD85068.1"/>
    <property type="molecule type" value="Genomic_DNA"/>
</dbReference>
<organism evidence="3 4">
    <name type="scientific">Cellulomonas oligotrophica</name>
    <dbReference type="NCBI Taxonomy" id="931536"/>
    <lineage>
        <taxon>Bacteria</taxon>
        <taxon>Bacillati</taxon>
        <taxon>Actinomycetota</taxon>
        <taxon>Actinomycetes</taxon>
        <taxon>Micrococcales</taxon>
        <taxon>Cellulomonadaceae</taxon>
        <taxon>Cellulomonas</taxon>
    </lineage>
</organism>
<evidence type="ECO:0000313" key="2">
    <source>
        <dbReference type="EMBL" id="GIG33773.1"/>
    </source>
</evidence>
<reference evidence="3 4" key="1">
    <citation type="submission" date="2020-07" db="EMBL/GenBank/DDBJ databases">
        <title>Sequencing the genomes of 1000 actinobacteria strains.</title>
        <authorList>
            <person name="Klenk H.-P."/>
        </authorList>
    </citation>
    <scope>NUCLEOTIDE SEQUENCE [LARGE SCALE GENOMIC DNA]</scope>
    <source>
        <strain evidence="3 4">DSM 24482</strain>
    </source>
</reference>
<evidence type="ECO:0000313" key="3">
    <source>
        <dbReference type="EMBL" id="NYD85068.1"/>
    </source>
</evidence>
<dbReference type="Proteomes" id="UP000618382">
    <property type="component" value="Unassembled WGS sequence"/>
</dbReference>
<dbReference type="AlphaFoldDB" id="A0A7Y9JVW9"/>
<accession>A0A7Y9JVW9</accession>
<dbReference type="Proteomes" id="UP000577956">
    <property type="component" value="Unassembled WGS sequence"/>
</dbReference>
<proteinExistence type="predicted"/>
<keyword evidence="1" id="KW-1133">Transmembrane helix</keyword>